<dbReference type="PANTHER" id="PTHR13691">
    <property type="entry name" value="RIBOSOMAL PROTEIN L2"/>
    <property type="match status" value="1"/>
</dbReference>
<dbReference type="Proteomes" id="UP000233551">
    <property type="component" value="Unassembled WGS sequence"/>
</dbReference>
<dbReference type="PANTHER" id="PTHR13691:SF16">
    <property type="entry name" value="LARGE RIBOSOMAL SUBUNIT PROTEIN UL2"/>
    <property type="match status" value="1"/>
</dbReference>
<dbReference type="STRING" id="22663.A0A2I0JW93"/>
<evidence type="ECO:0000313" key="6">
    <source>
        <dbReference type="EMBL" id="PKI60588.1"/>
    </source>
</evidence>
<dbReference type="Gene3D" id="2.40.50.140">
    <property type="entry name" value="Nucleic acid-binding proteins"/>
    <property type="match status" value="1"/>
</dbReference>
<accession>A0A2I0JW93</accession>
<feature type="region of interest" description="Disordered" evidence="4">
    <location>
        <begin position="45"/>
        <end position="65"/>
    </location>
</feature>
<evidence type="ECO:0000313" key="7">
    <source>
        <dbReference type="Proteomes" id="UP000233551"/>
    </source>
</evidence>
<dbReference type="AlphaFoldDB" id="A0A2I0JW93"/>
<reference evidence="6 7" key="1">
    <citation type="submission" date="2017-11" db="EMBL/GenBank/DDBJ databases">
        <title>De-novo sequencing of pomegranate (Punica granatum L.) genome.</title>
        <authorList>
            <person name="Akparov Z."/>
            <person name="Amiraslanov A."/>
            <person name="Hajiyeva S."/>
            <person name="Abbasov M."/>
            <person name="Kaur K."/>
            <person name="Hamwieh A."/>
            <person name="Solovyev V."/>
            <person name="Salamov A."/>
            <person name="Braich B."/>
            <person name="Kosarev P."/>
            <person name="Mahmoud A."/>
            <person name="Hajiyev E."/>
            <person name="Babayeva S."/>
            <person name="Izzatullayeva V."/>
            <person name="Mammadov A."/>
            <person name="Mammadov A."/>
            <person name="Sharifova S."/>
            <person name="Ojaghi J."/>
            <person name="Eynullazada K."/>
            <person name="Bayramov B."/>
            <person name="Abdulazimova A."/>
            <person name="Shahmuradov I."/>
        </authorList>
    </citation>
    <scope>NUCLEOTIDE SEQUENCE [LARGE SCALE GENOMIC DNA]</scope>
    <source>
        <strain evidence="7">cv. AG2017</strain>
        <tissue evidence="6">Leaf</tissue>
    </source>
</reference>
<dbReference type="GO" id="GO:0003723">
    <property type="term" value="F:RNA binding"/>
    <property type="evidence" value="ECO:0007669"/>
    <property type="project" value="TreeGrafter"/>
</dbReference>
<organism evidence="6 7">
    <name type="scientific">Punica granatum</name>
    <name type="common">Pomegranate</name>
    <dbReference type="NCBI Taxonomy" id="22663"/>
    <lineage>
        <taxon>Eukaryota</taxon>
        <taxon>Viridiplantae</taxon>
        <taxon>Streptophyta</taxon>
        <taxon>Embryophyta</taxon>
        <taxon>Tracheophyta</taxon>
        <taxon>Spermatophyta</taxon>
        <taxon>Magnoliopsida</taxon>
        <taxon>eudicotyledons</taxon>
        <taxon>Gunneridae</taxon>
        <taxon>Pentapetalae</taxon>
        <taxon>rosids</taxon>
        <taxon>malvids</taxon>
        <taxon>Myrtales</taxon>
        <taxon>Lythraceae</taxon>
        <taxon>Punica</taxon>
    </lineage>
</organism>
<sequence length="143" mass="16490">MRRDLFSLFKRERWCESKRSSFQELVMGLASSMGQVRPIFVRPMRPKFRQGPNSPGRGVLKSHTHHRKGPACFRSLDFGERNGYLKGVVTEIIHDPGRGASLARVSFRHTFRYKKQKELFFTAEACKLATLYTAARRPPSLHP</sequence>
<dbReference type="SMART" id="SM01383">
    <property type="entry name" value="Ribosomal_L2"/>
    <property type="match status" value="1"/>
</dbReference>
<evidence type="ECO:0000256" key="2">
    <source>
        <dbReference type="ARBA" id="ARBA00022980"/>
    </source>
</evidence>
<dbReference type="InterPro" id="IPR022666">
    <property type="entry name" value="Ribosomal_uL2_RNA-bd_dom"/>
</dbReference>
<keyword evidence="2" id="KW-0689">Ribosomal protein</keyword>
<dbReference type="EMBL" id="PGOL01001146">
    <property type="protein sequence ID" value="PKI60588.1"/>
    <property type="molecule type" value="Genomic_DNA"/>
</dbReference>
<evidence type="ECO:0000256" key="3">
    <source>
        <dbReference type="ARBA" id="ARBA00023274"/>
    </source>
</evidence>
<evidence type="ECO:0000256" key="4">
    <source>
        <dbReference type="SAM" id="MobiDB-lite"/>
    </source>
</evidence>
<protein>
    <recommendedName>
        <fullName evidence="5">Large ribosomal subunit protein uL2 RNA-binding domain-containing protein</fullName>
    </recommendedName>
</protein>
<name>A0A2I0JW93_PUNGR</name>
<dbReference type="GO" id="GO:0022625">
    <property type="term" value="C:cytosolic large ribosomal subunit"/>
    <property type="evidence" value="ECO:0007669"/>
    <property type="project" value="TreeGrafter"/>
</dbReference>
<dbReference type="InterPro" id="IPR012340">
    <property type="entry name" value="NA-bd_OB-fold"/>
</dbReference>
<proteinExistence type="inferred from homology"/>
<evidence type="ECO:0000259" key="5">
    <source>
        <dbReference type="SMART" id="SM01383"/>
    </source>
</evidence>
<keyword evidence="7" id="KW-1185">Reference proteome</keyword>
<dbReference type="Pfam" id="PF00181">
    <property type="entry name" value="Ribosomal_L2_N"/>
    <property type="match status" value="1"/>
</dbReference>
<evidence type="ECO:0000256" key="1">
    <source>
        <dbReference type="ARBA" id="ARBA00005636"/>
    </source>
</evidence>
<dbReference type="SUPFAM" id="SSF50249">
    <property type="entry name" value="Nucleic acid-binding proteins"/>
    <property type="match status" value="1"/>
</dbReference>
<feature type="domain" description="Large ribosomal subunit protein uL2 RNA-binding" evidence="5">
    <location>
        <begin position="56"/>
        <end position="134"/>
    </location>
</feature>
<dbReference type="GO" id="GO:0003735">
    <property type="term" value="F:structural constituent of ribosome"/>
    <property type="evidence" value="ECO:0007669"/>
    <property type="project" value="InterPro"/>
</dbReference>
<dbReference type="InterPro" id="IPR002171">
    <property type="entry name" value="Ribosomal_uL2"/>
</dbReference>
<dbReference type="FunFam" id="2.40.50.140:FF:000020">
    <property type="entry name" value="60S ribosomal protein L2"/>
    <property type="match status" value="1"/>
</dbReference>
<keyword evidence="3" id="KW-0687">Ribonucleoprotein</keyword>
<dbReference type="GO" id="GO:0002181">
    <property type="term" value="P:cytoplasmic translation"/>
    <property type="evidence" value="ECO:0007669"/>
    <property type="project" value="TreeGrafter"/>
</dbReference>
<comment type="caution">
    <text evidence="6">The sequence shown here is derived from an EMBL/GenBank/DDBJ whole genome shotgun (WGS) entry which is preliminary data.</text>
</comment>
<gene>
    <name evidence="6" type="ORF">CRG98_019064</name>
</gene>
<comment type="similarity">
    <text evidence="1">Belongs to the universal ribosomal protein uL2 family.</text>
</comment>